<gene>
    <name evidence="4" type="ordered locus">Rcas_3422</name>
</gene>
<keyword evidence="2" id="KW-0472">Membrane</keyword>
<reference evidence="4 5" key="1">
    <citation type="submission" date="2007-08" db="EMBL/GenBank/DDBJ databases">
        <title>Complete sequence of Roseiflexus castenholzii DSM 13941.</title>
        <authorList>
            <consortium name="US DOE Joint Genome Institute"/>
            <person name="Copeland A."/>
            <person name="Lucas S."/>
            <person name="Lapidus A."/>
            <person name="Barry K."/>
            <person name="Glavina del Rio T."/>
            <person name="Dalin E."/>
            <person name="Tice H."/>
            <person name="Pitluck S."/>
            <person name="Thompson L.S."/>
            <person name="Brettin T."/>
            <person name="Bruce D."/>
            <person name="Detter J.C."/>
            <person name="Han C."/>
            <person name="Tapia R."/>
            <person name="Schmutz J."/>
            <person name="Larimer F."/>
            <person name="Land M."/>
            <person name="Hauser L."/>
            <person name="Kyrpides N."/>
            <person name="Mikhailova N."/>
            <person name="Bryant D.A."/>
            <person name="Hanada S."/>
            <person name="Tsukatani Y."/>
            <person name="Richardson P."/>
        </authorList>
    </citation>
    <scope>NUCLEOTIDE SEQUENCE [LARGE SCALE GENOMIC DNA]</scope>
    <source>
        <strain evidence="5">DSM 13941 / HLO8</strain>
    </source>
</reference>
<feature type="domain" description="Zinc-ribbon" evidence="3">
    <location>
        <begin position="5"/>
        <end position="26"/>
    </location>
</feature>
<protein>
    <submittedName>
        <fullName evidence="4">Putative FHA domain containing protein</fullName>
    </submittedName>
</protein>
<name>A7NPH6_ROSCS</name>
<feature type="transmembrane region" description="Helical" evidence="2">
    <location>
        <begin position="228"/>
        <end position="253"/>
    </location>
</feature>
<keyword evidence="2" id="KW-0812">Transmembrane</keyword>
<feature type="compositionally biased region" description="Polar residues" evidence="1">
    <location>
        <begin position="128"/>
        <end position="145"/>
    </location>
</feature>
<dbReference type="InterPro" id="IPR026870">
    <property type="entry name" value="Zinc_ribbon_dom"/>
</dbReference>
<feature type="region of interest" description="Disordered" evidence="1">
    <location>
        <begin position="29"/>
        <end position="217"/>
    </location>
</feature>
<dbReference type="EMBL" id="CP000804">
    <property type="protein sequence ID" value="ABU59472.1"/>
    <property type="molecule type" value="Genomic_DNA"/>
</dbReference>
<sequence length="462" mass="47593">MMIRCPQCQAEIAEGKRFCPQCGARLPEPPAPVGEAGRTVVLPPAGDAGKTMVAPPAPAEDMGRTVLLSPEEAAGKPASPPSAPTGDAGKTIMVPPASSSDTGRTVLLPPEGDAGKSMAGPPMPPSETPLSSAGLQTILADQSQKPQPPAAGAFPASTQPPSGGGFGLPPSPPSAPPTSSALGGGIGLPPSTPPTAGSGFGLPSSPPAAGSPVAPPLATTPAKKGPNWLLIIGIILGVLVLGCLLVLGGLYVLGRQAAQSLGTAISGTVVSIDNPPGTTDFPNVLLRDSLASEAGSQFTAERTDAGDYRFENGAYVIEAFDADQIVWQVIDSVVDDASFEIEATISKPRSAAIALLFRYQDNQNFYILSVDGRGRYRVARYVNDNFSILRDWETSPAIQPAGSPNRVKIEMVGDSLTFFCNGQRLANLRDSAFRSGNLAFGTETFDEGAGVVRFTNLLVRGR</sequence>
<evidence type="ECO:0000313" key="5">
    <source>
        <dbReference type="Proteomes" id="UP000000263"/>
    </source>
</evidence>
<dbReference type="Pfam" id="PF13240">
    <property type="entry name" value="Zn_Ribbon_1"/>
    <property type="match status" value="1"/>
</dbReference>
<evidence type="ECO:0000259" key="3">
    <source>
        <dbReference type="Pfam" id="PF13240"/>
    </source>
</evidence>
<feature type="compositionally biased region" description="Low complexity" evidence="1">
    <location>
        <begin position="201"/>
        <end position="212"/>
    </location>
</feature>
<dbReference type="KEGG" id="rca:Rcas_3422"/>
<keyword evidence="2" id="KW-1133">Transmembrane helix</keyword>
<dbReference type="Gene3D" id="2.60.120.560">
    <property type="entry name" value="Exo-inulinase, domain 1"/>
    <property type="match status" value="1"/>
</dbReference>
<evidence type="ECO:0000313" key="4">
    <source>
        <dbReference type="EMBL" id="ABU59472.1"/>
    </source>
</evidence>
<dbReference type="STRING" id="383372.Rcas_3422"/>
<organism evidence="4 5">
    <name type="scientific">Roseiflexus castenholzii (strain DSM 13941 / HLO8)</name>
    <dbReference type="NCBI Taxonomy" id="383372"/>
    <lineage>
        <taxon>Bacteria</taxon>
        <taxon>Bacillati</taxon>
        <taxon>Chloroflexota</taxon>
        <taxon>Chloroflexia</taxon>
        <taxon>Chloroflexales</taxon>
        <taxon>Roseiflexineae</taxon>
        <taxon>Roseiflexaceae</taxon>
        <taxon>Roseiflexus</taxon>
    </lineage>
</organism>
<evidence type="ECO:0000256" key="1">
    <source>
        <dbReference type="SAM" id="MobiDB-lite"/>
    </source>
</evidence>
<accession>A7NPH6</accession>
<dbReference type="AlphaFoldDB" id="A7NPH6"/>
<keyword evidence="5" id="KW-1185">Reference proteome</keyword>
<dbReference type="RefSeq" id="WP_012121896.1">
    <property type="nucleotide sequence ID" value="NC_009767.1"/>
</dbReference>
<proteinExistence type="predicted"/>
<dbReference type="Proteomes" id="UP000000263">
    <property type="component" value="Chromosome"/>
</dbReference>
<dbReference type="HOGENOM" id="CLU_591701_0_0_0"/>
<dbReference type="eggNOG" id="COG3266">
    <property type="taxonomic scope" value="Bacteria"/>
</dbReference>
<evidence type="ECO:0000256" key="2">
    <source>
        <dbReference type="SAM" id="Phobius"/>
    </source>
</evidence>